<keyword evidence="1" id="KW-0732">Signal</keyword>
<sequence length="146" mass="17075">MKLFFLVALLFVSVSSMAQYGYGGYGRGGYGGRLPQTPNPPPKALTSDKMAEDQTKWMKKKLKLNEDQEISVETVNLDYCLRMMDYQEAFMKTHANTRPTQQELQDIRKLVDTWWTEREAKYQKILTPEQWALYLEKKKSMPHTNN</sequence>
<accession>A0A7W6ENY8</accession>
<evidence type="ECO:0000256" key="1">
    <source>
        <dbReference type="SAM" id="SignalP"/>
    </source>
</evidence>
<dbReference type="RefSeq" id="WP_183971583.1">
    <property type="nucleotide sequence ID" value="NZ_JACIBY010000001.1"/>
</dbReference>
<name>A0A7W6ENY8_9BACT</name>
<comment type="caution">
    <text evidence="2">The sequence shown here is derived from an EMBL/GenBank/DDBJ whole genome shotgun (WGS) entry which is preliminary data.</text>
</comment>
<evidence type="ECO:0000313" key="2">
    <source>
        <dbReference type="EMBL" id="MBB3836821.1"/>
    </source>
</evidence>
<dbReference type="EMBL" id="JACIBY010000001">
    <property type="protein sequence ID" value="MBB3836821.1"/>
    <property type="molecule type" value="Genomic_DNA"/>
</dbReference>
<protein>
    <submittedName>
        <fullName evidence="2">Uncharacterized protein YggL (DUF469 family)</fullName>
    </submittedName>
</protein>
<proteinExistence type="predicted"/>
<organism evidence="2 3">
    <name type="scientific">Runella defluvii</name>
    <dbReference type="NCBI Taxonomy" id="370973"/>
    <lineage>
        <taxon>Bacteria</taxon>
        <taxon>Pseudomonadati</taxon>
        <taxon>Bacteroidota</taxon>
        <taxon>Cytophagia</taxon>
        <taxon>Cytophagales</taxon>
        <taxon>Spirosomataceae</taxon>
        <taxon>Runella</taxon>
    </lineage>
</organism>
<dbReference type="Proteomes" id="UP000541352">
    <property type="component" value="Unassembled WGS sequence"/>
</dbReference>
<gene>
    <name evidence="2" type="ORF">FHS57_000803</name>
</gene>
<reference evidence="2 3" key="1">
    <citation type="submission" date="2020-08" db="EMBL/GenBank/DDBJ databases">
        <title>Genomic Encyclopedia of Type Strains, Phase IV (KMG-IV): sequencing the most valuable type-strain genomes for metagenomic binning, comparative biology and taxonomic classification.</title>
        <authorList>
            <person name="Goeker M."/>
        </authorList>
    </citation>
    <scope>NUCLEOTIDE SEQUENCE [LARGE SCALE GENOMIC DNA]</scope>
    <source>
        <strain evidence="2 3">DSM 17976</strain>
    </source>
</reference>
<dbReference type="AlphaFoldDB" id="A0A7W6ENY8"/>
<feature type="chain" id="PRO_5031060010" evidence="1">
    <location>
        <begin position="19"/>
        <end position="146"/>
    </location>
</feature>
<keyword evidence="3" id="KW-1185">Reference proteome</keyword>
<evidence type="ECO:0000313" key="3">
    <source>
        <dbReference type="Proteomes" id="UP000541352"/>
    </source>
</evidence>
<feature type="signal peptide" evidence="1">
    <location>
        <begin position="1"/>
        <end position="18"/>
    </location>
</feature>